<dbReference type="RefSeq" id="WP_144647895.1">
    <property type="nucleotide sequence ID" value="NZ_VNFK01000001.1"/>
</dbReference>
<reference evidence="2 3" key="1">
    <citation type="submission" date="2019-07" db="EMBL/GenBank/DDBJ databases">
        <title>Diversity of Bacteria from Kongsfjorden, Arctic.</title>
        <authorList>
            <person name="Yu Y."/>
        </authorList>
    </citation>
    <scope>NUCLEOTIDE SEQUENCE [LARGE SCALE GENOMIC DNA]</scope>
    <source>
        <strain evidence="2 3">SM1928</strain>
    </source>
</reference>
<dbReference type="InterPro" id="IPR051783">
    <property type="entry name" value="NAD(P)-dependent_oxidoreduct"/>
</dbReference>
<dbReference type="EMBL" id="VNFK01000001">
    <property type="protein sequence ID" value="TVU66796.1"/>
    <property type="molecule type" value="Genomic_DNA"/>
</dbReference>
<dbReference type="OrthoDB" id="5241256at2"/>
<dbReference type="GO" id="GO:0004029">
    <property type="term" value="F:aldehyde dehydrogenase (NAD+) activity"/>
    <property type="evidence" value="ECO:0007669"/>
    <property type="project" value="TreeGrafter"/>
</dbReference>
<dbReference type="PANTHER" id="PTHR48079:SF6">
    <property type="entry name" value="NAD(P)-BINDING DOMAIN-CONTAINING PROTEIN-RELATED"/>
    <property type="match status" value="1"/>
</dbReference>
<dbReference type="AlphaFoldDB" id="A0A558HCD7"/>
<feature type="domain" description="Thioester reductase (TE)" evidence="1">
    <location>
        <begin position="10"/>
        <end position="236"/>
    </location>
</feature>
<evidence type="ECO:0000313" key="3">
    <source>
        <dbReference type="Proteomes" id="UP000316500"/>
    </source>
</evidence>
<dbReference type="GO" id="GO:0005737">
    <property type="term" value="C:cytoplasm"/>
    <property type="evidence" value="ECO:0007669"/>
    <property type="project" value="TreeGrafter"/>
</dbReference>
<dbReference type="Proteomes" id="UP000316500">
    <property type="component" value="Unassembled WGS sequence"/>
</dbReference>
<comment type="caution">
    <text evidence="2">The sequence shown here is derived from an EMBL/GenBank/DDBJ whole genome shotgun (WGS) entry which is preliminary data.</text>
</comment>
<proteinExistence type="predicted"/>
<dbReference type="Gene3D" id="3.40.50.720">
    <property type="entry name" value="NAD(P)-binding Rossmann-like Domain"/>
    <property type="match status" value="1"/>
</dbReference>
<protein>
    <submittedName>
        <fullName evidence="2">NAD-dependent epimerase/dehydratase family protein</fullName>
    </submittedName>
</protein>
<evidence type="ECO:0000313" key="2">
    <source>
        <dbReference type="EMBL" id="TVU66796.1"/>
    </source>
</evidence>
<dbReference type="SUPFAM" id="SSF51735">
    <property type="entry name" value="NAD(P)-binding Rossmann-fold domains"/>
    <property type="match status" value="1"/>
</dbReference>
<sequence length="353" mass="37792">MSSRHALVFGATGHIGQWLVRELLRQGVAVTAAVRTERSFRRLADWLSRHDANGTATPLLVDFSMGDLGLDPASGAFRSVTEVHNVAGAFAFGMAAADAHSANVASAERVVRFAAKLPALTRLVHLSGYRVGGQDPAEVPWAVERRAREYKRLGVYEGSKVESDAVVQAVALSLGVPFTMVNPATVIGDSVNGESSQVLGLASSVLDLFHGKLPALPGNNRTFVPVVTADYLAAFMALAPVTSEAENASYWVLDDATPPLPELLRMLGKHLNVRAPWLKIPSGLLKRLPPKLTGADPETLSFLSEDRYPTIPALSLAEQHGLHHPPVETALRRWADYLVAAELAASSKCVASM</sequence>
<dbReference type="InterPro" id="IPR036291">
    <property type="entry name" value="NAD(P)-bd_dom_sf"/>
</dbReference>
<dbReference type="Pfam" id="PF07993">
    <property type="entry name" value="NAD_binding_4"/>
    <property type="match status" value="1"/>
</dbReference>
<dbReference type="InterPro" id="IPR013120">
    <property type="entry name" value="FAR_NAD-bd"/>
</dbReference>
<name>A0A558HCD7_PAENT</name>
<dbReference type="PANTHER" id="PTHR48079">
    <property type="entry name" value="PROTEIN YEEZ"/>
    <property type="match status" value="1"/>
</dbReference>
<organism evidence="2 3">
    <name type="scientific">Paenarthrobacter nitroguajacolicus</name>
    <name type="common">Arthrobacter nitroguajacolicus</name>
    <dbReference type="NCBI Taxonomy" id="211146"/>
    <lineage>
        <taxon>Bacteria</taxon>
        <taxon>Bacillati</taxon>
        <taxon>Actinomycetota</taxon>
        <taxon>Actinomycetes</taxon>
        <taxon>Micrococcales</taxon>
        <taxon>Micrococcaceae</taxon>
        <taxon>Paenarthrobacter</taxon>
    </lineage>
</organism>
<gene>
    <name evidence="2" type="ORF">FQP90_01235</name>
</gene>
<evidence type="ECO:0000259" key="1">
    <source>
        <dbReference type="Pfam" id="PF07993"/>
    </source>
</evidence>
<accession>A0A558HCD7</accession>